<dbReference type="SMART" id="SM00054">
    <property type="entry name" value="EFh"/>
    <property type="match status" value="4"/>
</dbReference>
<comment type="similarity">
    <text evidence="4">Belongs to the calcineurin regulatory subunit family.</text>
</comment>
<dbReference type="InterPro" id="IPR018247">
    <property type="entry name" value="EF_Hand_1_Ca_BS"/>
</dbReference>
<dbReference type="FunFam" id="1.10.238.10:FF:000047">
    <property type="entry name" value="Calcineurin subunit B type 1"/>
    <property type="match status" value="1"/>
</dbReference>
<evidence type="ECO:0000259" key="5">
    <source>
        <dbReference type="PROSITE" id="PS50222"/>
    </source>
</evidence>
<evidence type="ECO:0000256" key="1">
    <source>
        <dbReference type="ARBA" id="ARBA00022723"/>
    </source>
</evidence>
<dbReference type="Gene3D" id="1.10.238.10">
    <property type="entry name" value="EF-hand"/>
    <property type="match status" value="1"/>
</dbReference>
<organism evidence="6 7">
    <name type="scientific">Elysia marginata</name>
    <dbReference type="NCBI Taxonomy" id="1093978"/>
    <lineage>
        <taxon>Eukaryota</taxon>
        <taxon>Metazoa</taxon>
        <taxon>Spiralia</taxon>
        <taxon>Lophotrochozoa</taxon>
        <taxon>Mollusca</taxon>
        <taxon>Gastropoda</taxon>
        <taxon>Heterobranchia</taxon>
        <taxon>Euthyneura</taxon>
        <taxon>Panpulmonata</taxon>
        <taxon>Sacoglossa</taxon>
        <taxon>Placobranchoidea</taxon>
        <taxon>Plakobranchidae</taxon>
        <taxon>Elysia</taxon>
    </lineage>
</organism>
<dbReference type="InterPro" id="IPR011992">
    <property type="entry name" value="EF-hand-dom_pair"/>
</dbReference>
<evidence type="ECO:0000313" key="7">
    <source>
        <dbReference type="Proteomes" id="UP000762676"/>
    </source>
</evidence>
<sequence length="170" mass="19415">MGNENSLQMELCSTFDMDEIKRLGKRFRKLDLDNSGALSIDEFMSLPELHQNPLVQRVIDIFDTDGNGEVDFKEFIEGISQFSVKGDKESKLRFAFKIYDMDKDGYISNGELFQVLKMMVGNNLRDTQLQQIVDKTIIHADTDGDGKISFEEFCDVVGNMDVHKKMVVDV</sequence>
<dbReference type="GO" id="GO:0005509">
    <property type="term" value="F:calcium ion binding"/>
    <property type="evidence" value="ECO:0007669"/>
    <property type="project" value="InterPro"/>
</dbReference>
<dbReference type="AlphaFoldDB" id="A0AAV4J4T8"/>
<dbReference type="EMBL" id="BMAT01002937">
    <property type="protein sequence ID" value="GFS16948.1"/>
    <property type="molecule type" value="Genomic_DNA"/>
</dbReference>
<protein>
    <submittedName>
        <fullName evidence="6">Calcineurin B subunit</fullName>
    </submittedName>
</protein>
<evidence type="ECO:0000313" key="6">
    <source>
        <dbReference type="EMBL" id="GFS16948.1"/>
    </source>
</evidence>
<feature type="domain" description="EF-hand" evidence="5">
    <location>
        <begin position="128"/>
        <end position="163"/>
    </location>
</feature>
<dbReference type="PROSITE" id="PS50222">
    <property type="entry name" value="EF_HAND_2"/>
    <property type="match status" value="3"/>
</dbReference>
<dbReference type="PROSITE" id="PS00018">
    <property type="entry name" value="EF_HAND_1"/>
    <property type="match status" value="3"/>
</dbReference>
<name>A0AAV4J4T8_9GAST</name>
<dbReference type="Pfam" id="PF13499">
    <property type="entry name" value="EF-hand_7"/>
    <property type="match status" value="2"/>
</dbReference>
<dbReference type="SUPFAM" id="SSF47473">
    <property type="entry name" value="EF-hand"/>
    <property type="match status" value="1"/>
</dbReference>
<comment type="caution">
    <text evidence="6">The sequence shown here is derived from an EMBL/GenBank/DDBJ whole genome shotgun (WGS) entry which is preliminary data.</text>
</comment>
<keyword evidence="1" id="KW-0479">Metal-binding</keyword>
<reference evidence="6 7" key="1">
    <citation type="journal article" date="2021" name="Elife">
        <title>Chloroplast acquisition without the gene transfer in kleptoplastic sea slugs, Plakobranchus ocellatus.</title>
        <authorList>
            <person name="Maeda T."/>
            <person name="Takahashi S."/>
            <person name="Yoshida T."/>
            <person name="Shimamura S."/>
            <person name="Takaki Y."/>
            <person name="Nagai Y."/>
            <person name="Toyoda A."/>
            <person name="Suzuki Y."/>
            <person name="Arimoto A."/>
            <person name="Ishii H."/>
            <person name="Satoh N."/>
            <person name="Nishiyama T."/>
            <person name="Hasebe M."/>
            <person name="Maruyama T."/>
            <person name="Minagawa J."/>
            <person name="Obokata J."/>
            <person name="Shigenobu S."/>
        </authorList>
    </citation>
    <scope>NUCLEOTIDE SEQUENCE [LARGE SCALE GENOMIC DNA]</scope>
</reference>
<proteinExistence type="inferred from homology"/>
<dbReference type="Proteomes" id="UP000762676">
    <property type="component" value="Unassembled WGS sequence"/>
</dbReference>
<dbReference type="CDD" id="cd00051">
    <property type="entry name" value="EFh"/>
    <property type="match status" value="1"/>
</dbReference>
<keyword evidence="3" id="KW-0106">Calcium</keyword>
<keyword evidence="2" id="KW-0677">Repeat</keyword>
<dbReference type="PRINTS" id="PR01697">
    <property type="entry name" value="PARVALBUMIN"/>
</dbReference>
<evidence type="ECO:0000256" key="3">
    <source>
        <dbReference type="ARBA" id="ARBA00022837"/>
    </source>
</evidence>
<gene>
    <name evidence="6" type="ORF">ElyMa_001485300</name>
</gene>
<feature type="domain" description="EF-hand" evidence="5">
    <location>
        <begin position="87"/>
        <end position="122"/>
    </location>
</feature>
<accession>A0AAV4J4T8</accession>
<keyword evidence="7" id="KW-1185">Reference proteome</keyword>
<dbReference type="PANTHER" id="PTHR45942">
    <property type="entry name" value="PROTEIN PHOSPATASE 3 REGULATORY SUBUNIT B ALPHA ISOFORM TYPE 1"/>
    <property type="match status" value="1"/>
</dbReference>
<dbReference type="InterPro" id="IPR002048">
    <property type="entry name" value="EF_hand_dom"/>
</dbReference>
<evidence type="ECO:0000256" key="4">
    <source>
        <dbReference type="ARBA" id="ARBA00023774"/>
    </source>
</evidence>
<feature type="domain" description="EF-hand" evidence="5">
    <location>
        <begin position="50"/>
        <end position="85"/>
    </location>
</feature>
<evidence type="ECO:0000256" key="2">
    <source>
        <dbReference type="ARBA" id="ARBA00022737"/>
    </source>
</evidence>